<accession>A0ABQ0EWB8</accession>
<proteinExistence type="predicted"/>
<reference evidence="2 3" key="1">
    <citation type="submission" date="2024-08" db="EMBL/GenBank/DDBJ databases">
        <title>The draft genome of Apodemus speciosus.</title>
        <authorList>
            <person name="Nabeshima K."/>
            <person name="Suzuki S."/>
            <person name="Onuma M."/>
        </authorList>
    </citation>
    <scope>NUCLEOTIDE SEQUENCE [LARGE SCALE GENOMIC DNA]</scope>
    <source>
        <strain evidence="2">IB14-021</strain>
    </source>
</reference>
<keyword evidence="3" id="KW-1185">Reference proteome</keyword>
<protein>
    <submittedName>
        <fullName evidence="2">Uncharacterized protein</fullName>
    </submittedName>
</protein>
<evidence type="ECO:0000313" key="2">
    <source>
        <dbReference type="EMBL" id="GAB1291342.1"/>
    </source>
</evidence>
<evidence type="ECO:0000313" key="3">
    <source>
        <dbReference type="Proteomes" id="UP001623349"/>
    </source>
</evidence>
<name>A0ABQ0EWB8_APOSI</name>
<comment type="caution">
    <text evidence="2">The sequence shown here is derived from an EMBL/GenBank/DDBJ whole genome shotgun (WGS) entry which is preliminary data.</text>
</comment>
<evidence type="ECO:0000256" key="1">
    <source>
        <dbReference type="SAM" id="MobiDB-lite"/>
    </source>
</evidence>
<organism evidence="2 3">
    <name type="scientific">Apodemus speciosus</name>
    <name type="common">Large Japanese field mouse</name>
    <dbReference type="NCBI Taxonomy" id="105296"/>
    <lineage>
        <taxon>Eukaryota</taxon>
        <taxon>Metazoa</taxon>
        <taxon>Chordata</taxon>
        <taxon>Craniata</taxon>
        <taxon>Vertebrata</taxon>
        <taxon>Euteleostomi</taxon>
        <taxon>Mammalia</taxon>
        <taxon>Eutheria</taxon>
        <taxon>Euarchontoglires</taxon>
        <taxon>Glires</taxon>
        <taxon>Rodentia</taxon>
        <taxon>Myomorpha</taxon>
        <taxon>Muroidea</taxon>
        <taxon>Muridae</taxon>
        <taxon>Murinae</taxon>
        <taxon>Apodemus</taxon>
    </lineage>
</organism>
<dbReference type="EMBL" id="BAAFST010000006">
    <property type="protein sequence ID" value="GAB1291342.1"/>
    <property type="molecule type" value="Genomic_DNA"/>
</dbReference>
<feature type="compositionally biased region" description="Basic and acidic residues" evidence="1">
    <location>
        <begin position="21"/>
        <end position="41"/>
    </location>
</feature>
<gene>
    <name evidence="2" type="ORF">APTSU1_000657200</name>
</gene>
<sequence>MPTPDTWYSGSAGAVKWRSHRDREREEHLTGSFQEKHAGERRGTYWGIYGTRNKETVGTTSSK</sequence>
<dbReference type="Proteomes" id="UP001623349">
    <property type="component" value="Unassembled WGS sequence"/>
</dbReference>
<feature type="region of interest" description="Disordered" evidence="1">
    <location>
        <begin position="1"/>
        <end position="41"/>
    </location>
</feature>